<organism evidence="9 10">
    <name type="scientific">Spirochaeta lutea</name>
    <dbReference type="NCBI Taxonomy" id="1480694"/>
    <lineage>
        <taxon>Bacteria</taxon>
        <taxon>Pseudomonadati</taxon>
        <taxon>Spirochaetota</taxon>
        <taxon>Spirochaetia</taxon>
        <taxon>Spirochaetales</taxon>
        <taxon>Spirochaetaceae</taxon>
        <taxon>Spirochaeta</taxon>
    </lineage>
</organism>
<evidence type="ECO:0000256" key="6">
    <source>
        <dbReference type="ARBA" id="ARBA00038091"/>
    </source>
</evidence>
<reference evidence="9 10" key="1">
    <citation type="submission" date="2014-05" db="EMBL/GenBank/DDBJ databases">
        <title>De novo Genome Sequence of Spirocheata sp.</title>
        <authorList>
            <person name="Shivani Y."/>
            <person name="Subhash Y."/>
            <person name="Tushar L."/>
            <person name="Sasikala C."/>
            <person name="Ramana C.V."/>
        </authorList>
    </citation>
    <scope>NUCLEOTIDE SEQUENCE [LARGE SCALE GENOMIC DNA]</scope>
    <source>
        <strain evidence="9 10">JC230</strain>
    </source>
</reference>
<keyword evidence="3" id="KW-0489">Methyltransferase</keyword>
<dbReference type="PANTHER" id="PTHR42873:SF1">
    <property type="entry name" value="S-ADENOSYLMETHIONINE-DEPENDENT METHYLTRANSFERASE DOMAIN-CONTAINING PROTEIN"/>
    <property type="match status" value="1"/>
</dbReference>
<dbReference type="GO" id="GO:0003723">
    <property type="term" value="F:RNA binding"/>
    <property type="evidence" value="ECO:0007669"/>
    <property type="project" value="InterPro"/>
</dbReference>
<dbReference type="InterPro" id="IPR019614">
    <property type="entry name" value="SAM-dep_methyl-trfase"/>
</dbReference>
<keyword evidence="5" id="KW-0949">S-adenosyl-L-methionine</keyword>
<evidence type="ECO:0000256" key="4">
    <source>
        <dbReference type="ARBA" id="ARBA00022679"/>
    </source>
</evidence>
<evidence type="ECO:0000256" key="1">
    <source>
        <dbReference type="ARBA" id="ARBA00004496"/>
    </source>
</evidence>
<sequence>MTAAPSPPTLTLGPGKDKLPRNRHPWIFSGALESSSKARLSLWESDPAVATQAARVQTADHRFIGHAWVNPRSKIALRMISWDDQLPREDEWLQTMLRRAFALRRDLGIAEDGITTAGRLVFSEGDGIPGVVVDRFADYLVLQLETYSAEVRRDMIIRGLEGCAGEFMPNLKGILEVSSGDGRAMEGLPPREALVWGSPPPDMVPIREYGVQSWVSLGLSRQKTGFYTDQRENRRRVAAYSRGLNVLDICSFTGAFSTACLSAGAASSTAVDTSQEALDRAVLNARSWEDRFSVVREDAFEFLRNLAPESQDMIILDPPKLVPSRRIKDRGLRAYKDGNLHALAALRPGGYLASFSCSGLVTREDFVAMIQWAAKDVQRDVQILEHLSQAPCHPVRTSFPEGLYLKGVIARVL</sequence>
<comment type="similarity">
    <text evidence="6">Belongs to the methyltransferase superfamily. RlmI family.</text>
</comment>
<accession>A0A098QSA9</accession>
<evidence type="ECO:0000259" key="8">
    <source>
        <dbReference type="Pfam" id="PF17785"/>
    </source>
</evidence>
<dbReference type="EMBL" id="JNUP01000072">
    <property type="protein sequence ID" value="KGE70770.1"/>
    <property type="molecule type" value="Genomic_DNA"/>
</dbReference>
<evidence type="ECO:0000256" key="5">
    <source>
        <dbReference type="ARBA" id="ARBA00022691"/>
    </source>
</evidence>
<feature type="domain" description="S-adenosylmethionine-dependent methyltransferase" evidence="7">
    <location>
        <begin position="200"/>
        <end position="322"/>
    </location>
</feature>
<keyword evidence="2" id="KW-0963">Cytoplasm</keyword>
<dbReference type="GO" id="GO:0008168">
    <property type="term" value="F:methyltransferase activity"/>
    <property type="evidence" value="ECO:0007669"/>
    <property type="project" value="UniProtKB-KW"/>
</dbReference>
<dbReference type="Pfam" id="PF10672">
    <property type="entry name" value="Methyltrans_SAM"/>
    <property type="match status" value="1"/>
</dbReference>
<dbReference type="STRING" id="1480694.DC28_14840"/>
<evidence type="ECO:0000313" key="10">
    <source>
        <dbReference type="Proteomes" id="UP000029692"/>
    </source>
</evidence>
<dbReference type="SUPFAM" id="SSF53335">
    <property type="entry name" value="S-adenosyl-L-methionine-dependent methyltransferases"/>
    <property type="match status" value="1"/>
</dbReference>
<dbReference type="Pfam" id="PF17785">
    <property type="entry name" value="PUA_3"/>
    <property type="match status" value="1"/>
</dbReference>
<dbReference type="eggNOG" id="COG1092">
    <property type="taxonomic scope" value="Bacteria"/>
</dbReference>
<proteinExistence type="inferred from homology"/>
<dbReference type="InterPro" id="IPR041532">
    <property type="entry name" value="RlmI-like_PUA"/>
</dbReference>
<gene>
    <name evidence="9" type="ORF">DC28_14840</name>
</gene>
<evidence type="ECO:0000313" key="9">
    <source>
        <dbReference type="EMBL" id="KGE70770.1"/>
    </source>
</evidence>
<name>A0A098QSA9_9SPIO</name>
<dbReference type="SUPFAM" id="SSF88697">
    <property type="entry name" value="PUA domain-like"/>
    <property type="match status" value="1"/>
</dbReference>
<comment type="caution">
    <text evidence="9">The sequence shown here is derived from an EMBL/GenBank/DDBJ whole genome shotgun (WGS) entry which is preliminary data.</text>
</comment>
<dbReference type="InterPro" id="IPR029063">
    <property type="entry name" value="SAM-dependent_MTases_sf"/>
</dbReference>
<evidence type="ECO:0000259" key="7">
    <source>
        <dbReference type="Pfam" id="PF10672"/>
    </source>
</evidence>
<dbReference type="AlphaFoldDB" id="A0A098QSA9"/>
<dbReference type="CDD" id="cd02440">
    <property type="entry name" value="AdoMet_MTases"/>
    <property type="match status" value="1"/>
</dbReference>
<protein>
    <recommendedName>
        <fullName evidence="11">PUA domain-containing protein</fullName>
    </recommendedName>
</protein>
<dbReference type="CDD" id="cd11572">
    <property type="entry name" value="RlmI_M_like"/>
    <property type="match status" value="1"/>
</dbReference>
<dbReference type="Gene3D" id="3.30.750.80">
    <property type="entry name" value="RNA methyltransferase domain (HRMD) like"/>
    <property type="match status" value="1"/>
</dbReference>
<dbReference type="PANTHER" id="PTHR42873">
    <property type="entry name" value="RIBOSOMAL RNA LARGE SUBUNIT METHYLTRANSFERASE"/>
    <property type="match status" value="1"/>
</dbReference>
<evidence type="ECO:0000256" key="3">
    <source>
        <dbReference type="ARBA" id="ARBA00022603"/>
    </source>
</evidence>
<dbReference type="GO" id="GO:0032259">
    <property type="term" value="P:methylation"/>
    <property type="evidence" value="ECO:0007669"/>
    <property type="project" value="UniProtKB-KW"/>
</dbReference>
<dbReference type="Gene3D" id="3.40.50.150">
    <property type="entry name" value="Vaccinia Virus protein VP39"/>
    <property type="match status" value="1"/>
</dbReference>
<dbReference type="GO" id="GO:0005737">
    <property type="term" value="C:cytoplasm"/>
    <property type="evidence" value="ECO:0007669"/>
    <property type="project" value="UniProtKB-SubCell"/>
</dbReference>
<dbReference type="Gene3D" id="2.30.130.10">
    <property type="entry name" value="PUA domain"/>
    <property type="match status" value="1"/>
</dbReference>
<feature type="domain" description="RlmI-like PUA" evidence="8">
    <location>
        <begin position="10"/>
        <end position="82"/>
    </location>
</feature>
<keyword evidence="4" id="KW-0808">Transferase</keyword>
<evidence type="ECO:0008006" key="11">
    <source>
        <dbReference type="Google" id="ProtNLM"/>
    </source>
</evidence>
<evidence type="ECO:0000256" key="2">
    <source>
        <dbReference type="ARBA" id="ARBA00022490"/>
    </source>
</evidence>
<dbReference type="RefSeq" id="WP_037550228.1">
    <property type="nucleotide sequence ID" value="NZ_JNUP01000072.1"/>
</dbReference>
<keyword evidence="10" id="KW-1185">Reference proteome</keyword>
<dbReference type="InterPro" id="IPR015947">
    <property type="entry name" value="PUA-like_sf"/>
</dbReference>
<dbReference type="InterPro" id="IPR036974">
    <property type="entry name" value="PUA_sf"/>
</dbReference>
<comment type="subcellular location">
    <subcellularLocation>
        <location evidence="1">Cytoplasm</location>
    </subcellularLocation>
</comment>
<dbReference type="Proteomes" id="UP000029692">
    <property type="component" value="Unassembled WGS sequence"/>
</dbReference>